<dbReference type="Gene3D" id="1.10.287.690">
    <property type="entry name" value="Helix hairpin bin"/>
    <property type="match status" value="1"/>
</dbReference>
<evidence type="ECO:0000259" key="10">
    <source>
        <dbReference type="Pfam" id="PF03175"/>
    </source>
</evidence>
<dbReference type="EMBL" id="MZ089978">
    <property type="protein sequence ID" value="QWE49626.1"/>
    <property type="molecule type" value="Genomic_DNA"/>
</dbReference>
<evidence type="ECO:0000256" key="9">
    <source>
        <dbReference type="ARBA" id="ARBA00049244"/>
    </source>
</evidence>
<dbReference type="InterPro" id="IPR012337">
    <property type="entry name" value="RNaseH-like_sf"/>
</dbReference>
<evidence type="ECO:0000256" key="1">
    <source>
        <dbReference type="ARBA" id="ARBA00005755"/>
    </source>
</evidence>
<feature type="domain" description="DNA-directed DNA polymerase family B mitochondria/virus" evidence="10">
    <location>
        <begin position="61"/>
        <end position="475"/>
    </location>
</feature>
<evidence type="ECO:0000256" key="5">
    <source>
        <dbReference type="ARBA" id="ARBA00022705"/>
    </source>
</evidence>
<keyword evidence="3" id="KW-0808">Transferase</keyword>
<keyword evidence="8" id="KW-0238">DNA-binding</keyword>
<evidence type="ECO:0000256" key="4">
    <source>
        <dbReference type="ARBA" id="ARBA00022695"/>
    </source>
</evidence>
<dbReference type="Proteomes" id="UP000682315">
    <property type="component" value="Segment"/>
</dbReference>
<evidence type="ECO:0000256" key="8">
    <source>
        <dbReference type="ARBA" id="ARBA00023125"/>
    </source>
</evidence>
<keyword evidence="4" id="KW-0548">Nucleotidyltransferase</keyword>
<evidence type="ECO:0000256" key="2">
    <source>
        <dbReference type="ARBA" id="ARBA00012417"/>
    </source>
</evidence>
<dbReference type="PANTHER" id="PTHR33568:SF3">
    <property type="entry name" value="DNA-DIRECTED DNA POLYMERASE"/>
    <property type="match status" value="1"/>
</dbReference>
<gene>
    <name evidence="11" type="ORF">Sato_gp06</name>
</gene>
<dbReference type="Gene3D" id="3.90.1600.10">
    <property type="entry name" value="Palm domain of DNA polymerase"/>
    <property type="match status" value="1"/>
</dbReference>
<dbReference type="PANTHER" id="PTHR33568">
    <property type="entry name" value="DNA POLYMERASE"/>
    <property type="match status" value="1"/>
</dbReference>
<dbReference type="GO" id="GO:0006260">
    <property type="term" value="P:DNA replication"/>
    <property type="evidence" value="ECO:0007669"/>
    <property type="project" value="UniProtKB-KW"/>
</dbReference>
<sequence length="674" mass="78817">MSQKRQKESDKPFKLVTLDVETRGRFGEVFHIGIFDGESFLHSTDVSFILTHLKSLLQDYELHIYTHFLDFDLSKILQHLLDIDRIDFNDSLFINNRVVKFTTNNGMVFHDSYKMLLGSLESLCEDFGLSIDNSKVNLEKYMKENGYKDKEDFFKRVPADDPVLIHYLEMDCKSLYYILMEVIHLVGLPDKVFASCPTVASLAKNFFQHFFKDDYKKAISTNYFGAEGEYLEQQVRAGYHGGRTEVYKPIAEDVYHYDVVSMYPSIMKEMDIPYGHYTIHRKNDRVKPKTVYMSHKLSGGKNGAGFALAKLFVPEDLNIPPLPFKFSRKLLFPTGYLWGVWSFEELKMAESFGVVIEDMQEVYFWAKKDKLFKGYIEYFEKLKQGSTGGKRAVAKLMQTALYGRFAMRRIQTSYCNVEEEEKRKLEGSIYVKKQYTKFKGSEQEYIMYKSISQSKTIQPHISAYITSYARVKLYKDLMEEKANGAEIYYTDTDAIVTSKEMNPAKVGNEYGKWLPEGKISRGIYLQEKMYSELGIKWNELEQIHEFYEKTKAKGVIKDARELDYKQFEEFYMSLIDGEKKIKLYDSYVRRASLGYILNGNKDIEATVSESKHIALKRRKKRLIDYIRNISIPHHFESYDAKTPRYWADEELENEMWKLAKFHDTPTGSYEGDVS</sequence>
<proteinExistence type="inferred from homology"/>
<dbReference type="InterPro" id="IPR036397">
    <property type="entry name" value="RNaseH_sf"/>
</dbReference>
<dbReference type="InterPro" id="IPR006172">
    <property type="entry name" value="DNA-dir_DNA_pol_B"/>
</dbReference>
<evidence type="ECO:0000256" key="7">
    <source>
        <dbReference type="ARBA" id="ARBA00023109"/>
    </source>
</evidence>
<keyword evidence="7" id="KW-1194">Viral DNA replication</keyword>
<dbReference type="SUPFAM" id="SSF56672">
    <property type="entry name" value="DNA/RNA polymerases"/>
    <property type="match status" value="1"/>
</dbReference>
<dbReference type="SUPFAM" id="SSF53098">
    <property type="entry name" value="Ribonuclease H-like"/>
    <property type="match status" value="1"/>
</dbReference>
<name>A0A8E8PBG4_9VIRU</name>
<organism evidence="11 12">
    <name type="scientific">Bacillus phage Sato</name>
    <dbReference type="NCBI Taxonomy" id="1260286"/>
    <lineage>
        <taxon>Viruses</taxon>
        <taxon>Varidnaviria</taxon>
        <taxon>Bamfordvirae</taxon>
        <taxon>Preplasmiviricota</taxon>
        <taxon>Prepoliviricotina</taxon>
        <taxon>Tectiliviricetes</taxon>
        <taxon>Kalamavirales</taxon>
        <taxon>Tectiviridae</taxon>
        <taxon>Betatectivirus</taxon>
        <taxon>Betatectivirus sato</taxon>
    </lineage>
</organism>
<protein>
    <recommendedName>
        <fullName evidence="2">DNA-directed DNA polymerase</fullName>
        <ecNumber evidence="2">2.7.7.7</ecNumber>
    </recommendedName>
</protein>
<evidence type="ECO:0000256" key="3">
    <source>
        <dbReference type="ARBA" id="ARBA00022679"/>
    </source>
</evidence>
<evidence type="ECO:0000313" key="12">
    <source>
        <dbReference type="Proteomes" id="UP000682315"/>
    </source>
</evidence>
<dbReference type="InterPro" id="IPR023211">
    <property type="entry name" value="DNA_pol_palm_dom_sf"/>
</dbReference>
<dbReference type="InterPro" id="IPR004868">
    <property type="entry name" value="DNA-dir_DNA_pol_B_mt/vir"/>
</dbReference>
<evidence type="ECO:0000313" key="11">
    <source>
        <dbReference type="EMBL" id="QWE49626.1"/>
    </source>
</evidence>
<dbReference type="GO" id="GO:0039693">
    <property type="term" value="P:viral DNA genome replication"/>
    <property type="evidence" value="ECO:0007669"/>
    <property type="project" value="UniProtKB-KW"/>
</dbReference>
<accession>A0A8E8PBG4</accession>
<keyword evidence="5" id="KW-0235">DNA replication</keyword>
<comment type="catalytic activity">
    <reaction evidence="9">
        <text>DNA(n) + a 2'-deoxyribonucleoside 5'-triphosphate = DNA(n+1) + diphosphate</text>
        <dbReference type="Rhea" id="RHEA:22508"/>
        <dbReference type="Rhea" id="RHEA-COMP:17339"/>
        <dbReference type="Rhea" id="RHEA-COMP:17340"/>
        <dbReference type="ChEBI" id="CHEBI:33019"/>
        <dbReference type="ChEBI" id="CHEBI:61560"/>
        <dbReference type="ChEBI" id="CHEBI:173112"/>
        <dbReference type="EC" id="2.7.7.7"/>
    </reaction>
</comment>
<keyword evidence="6" id="KW-0239">DNA-directed DNA polymerase</keyword>
<comment type="similarity">
    <text evidence="1">Belongs to the DNA polymerase type-B family.</text>
</comment>
<dbReference type="GO" id="GO:0000166">
    <property type="term" value="F:nucleotide binding"/>
    <property type="evidence" value="ECO:0007669"/>
    <property type="project" value="InterPro"/>
</dbReference>
<reference evidence="11 12" key="1">
    <citation type="submission" date="2021-05" db="EMBL/GenBank/DDBJ databases">
        <title>Comparative Genomics of Plasmidial Prophages Sato and Sole Expands the Genetic Diversity found in the Genus Betatectivirus.</title>
        <authorList>
            <person name="Gillis A."/>
            <person name="Hock L."/>
            <person name="Mahillon J."/>
        </authorList>
    </citation>
    <scope>NUCLEOTIDE SEQUENCE [LARGE SCALE GENOMIC DNA]</scope>
    <source>
        <strain evidence="11">Sato</strain>
    </source>
</reference>
<dbReference type="Pfam" id="PF03175">
    <property type="entry name" value="DNA_pol_B_2"/>
    <property type="match status" value="1"/>
</dbReference>
<dbReference type="GO" id="GO:0003887">
    <property type="term" value="F:DNA-directed DNA polymerase activity"/>
    <property type="evidence" value="ECO:0007669"/>
    <property type="project" value="UniProtKB-KW"/>
</dbReference>
<dbReference type="PRINTS" id="PR00106">
    <property type="entry name" value="DNAPOLB"/>
</dbReference>
<dbReference type="InterPro" id="IPR043502">
    <property type="entry name" value="DNA/RNA_pol_sf"/>
</dbReference>
<dbReference type="Gene3D" id="3.30.420.10">
    <property type="entry name" value="Ribonuclease H-like superfamily/Ribonuclease H"/>
    <property type="match status" value="1"/>
</dbReference>
<keyword evidence="12" id="KW-1185">Reference proteome</keyword>
<dbReference type="EC" id="2.7.7.7" evidence="2"/>
<dbReference type="GO" id="GO:0003677">
    <property type="term" value="F:DNA binding"/>
    <property type="evidence" value="ECO:0007669"/>
    <property type="project" value="UniProtKB-KW"/>
</dbReference>
<evidence type="ECO:0000256" key="6">
    <source>
        <dbReference type="ARBA" id="ARBA00022932"/>
    </source>
</evidence>